<evidence type="ECO:0000313" key="1">
    <source>
        <dbReference type="EMBL" id="CDW24024.1"/>
    </source>
</evidence>
<dbReference type="AlphaFoldDB" id="A0A0K2TD97"/>
<name>A0A0K2TD97_LEPSM</name>
<feature type="non-terminal residue" evidence="1">
    <location>
        <position position="1"/>
    </location>
</feature>
<protein>
    <submittedName>
        <fullName evidence="1">Uncharacterized protein</fullName>
    </submittedName>
</protein>
<dbReference type="EMBL" id="HACA01006663">
    <property type="protein sequence ID" value="CDW24024.1"/>
    <property type="molecule type" value="Transcribed_RNA"/>
</dbReference>
<proteinExistence type="predicted"/>
<organism evidence="1">
    <name type="scientific">Lepeophtheirus salmonis</name>
    <name type="common">Salmon louse</name>
    <name type="synonym">Caligus salmonis</name>
    <dbReference type="NCBI Taxonomy" id="72036"/>
    <lineage>
        <taxon>Eukaryota</taxon>
        <taxon>Metazoa</taxon>
        <taxon>Ecdysozoa</taxon>
        <taxon>Arthropoda</taxon>
        <taxon>Crustacea</taxon>
        <taxon>Multicrustacea</taxon>
        <taxon>Hexanauplia</taxon>
        <taxon>Copepoda</taxon>
        <taxon>Siphonostomatoida</taxon>
        <taxon>Caligidae</taxon>
        <taxon>Lepeophtheirus</taxon>
    </lineage>
</organism>
<accession>A0A0K2TD97</accession>
<sequence length="52" mass="6183">KISNINFPFFFFTIDYSIYRISRSYLSILTHKVLKSIVAAWVKKERSLLTIN</sequence>
<reference evidence="1" key="1">
    <citation type="submission" date="2014-05" db="EMBL/GenBank/DDBJ databases">
        <authorList>
            <person name="Chronopoulou M."/>
        </authorList>
    </citation>
    <scope>NUCLEOTIDE SEQUENCE</scope>
    <source>
        <tissue evidence="1">Whole organism</tissue>
    </source>
</reference>